<proteinExistence type="predicted"/>
<dbReference type="GeneID" id="57348254"/>
<dbReference type="AlphaFoldDB" id="A0A7Y6NJ11"/>
<comment type="caution">
    <text evidence="1">The sequence shown here is derived from an EMBL/GenBank/DDBJ whole genome shotgun (WGS) entry which is preliminary data.</text>
</comment>
<evidence type="ECO:0000313" key="1">
    <source>
        <dbReference type="EMBL" id="NUY99447.1"/>
    </source>
</evidence>
<name>A0A7Y6NJ11_9GAMM</name>
<evidence type="ECO:0000313" key="2">
    <source>
        <dbReference type="Proteomes" id="UP000566985"/>
    </source>
</evidence>
<sequence length="466" mass="53251">MSFGRSFPVDVFPSIIRNAIYEAEQHTQAPLSLIAASALGAISLVCQNGIDVCRLNNLRSPVSLFLLTLAESGERKSTVDKVLMRPLYQLEEKWFEQYNQDLKAWLNGEVAFNIEKKALASKLKADMCRNKDYGATNERLKALLQTKPAEPVRYRLMLNDATPSAIKNYLCRDWRSVGIMSDEAGTIFNGHTLNELPFINKMWDGSTYSVDRRNSPELLIHDARMTLSLMVQPAVFQKYIERKGDIAKGIGFFARCLICQPDSKQGYRQITNPVISSEYLPVFHSRLIDIVNDSIAINGKGERLSLRFSPQAEQEWISFYNKTESEMSELGYLSNMKDYASKMAENMARIAALLHYFEGYDGDVSIQAVEAAAQISGWYVGEYKRLFFKSQEFTLVDKESDELYSWIKNYCASTFPSHISKTMILQYGPHRFRNKLKMNELLGTLFTQRKIMVTREGKTIYIQPVH</sequence>
<dbReference type="EMBL" id="JABWPM010000062">
    <property type="protein sequence ID" value="NUY99447.1"/>
    <property type="molecule type" value="Genomic_DNA"/>
</dbReference>
<organism evidence="1 2">
    <name type="scientific">Pantoea brenneri</name>
    <dbReference type="NCBI Taxonomy" id="472694"/>
    <lineage>
        <taxon>Bacteria</taxon>
        <taxon>Pseudomonadati</taxon>
        <taxon>Pseudomonadota</taxon>
        <taxon>Gammaproteobacteria</taxon>
        <taxon>Enterobacterales</taxon>
        <taxon>Erwiniaceae</taxon>
        <taxon>Pantoea</taxon>
    </lineage>
</organism>
<accession>A0A7Y6NJ11</accession>
<protein>
    <submittedName>
        <fullName evidence="1">DUF3987 domain-containing protein</fullName>
    </submittedName>
</protein>
<gene>
    <name evidence="1" type="ORF">HU668_23815</name>
</gene>
<dbReference type="Pfam" id="PF13148">
    <property type="entry name" value="DUF3987"/>
    <property type="match status" value="1"/>
</dbReference>
<dbReference type="Proteomes" id="UP000566985">
    <property type="component" value="Unassembled WGS sequence"/>
</dbReference>
<dbReference type="RefSeq" id="WP_049111100.1">
    <property type="nucleotide sequence ID" value="NZ_JABWPE010000064.1"/>
</dbReference>
<dbReference type="InterPro" id="IPR025048">
    <property type="entry name" value="DUF3987"/>
</dbReference>
<reference evidence="1 2" key="1">
    <citation type="submission" date="2020-05" db="EMBL/GenBank/DDBJ databases">
        <title>Whole Genome Sequences of Enterobacteriales Associated with the International Space Station.</title>
        <authorList>
            <person name="Bharadwaj A."/>
            <person name="Daudu R."/>
            <person name="Singh N."/>
            <person name="Wood J."/>
            <person name="Debieu M."/>
            <person name="Mason C."/>
            <person name="Wang C."/>
            <person name="Venkateswaran K."/>
        </authorList>
    </citation>
    <scope>NUCLEOTIDE SEQUENCE [LARGE SCALE GENOMIC DNA]</scope>
    <source>
        <strain evidence="1 2">IF5SW-B1</strain>
    </source>
</reference>